<sequence>MVSIAKKSIKRNGKHYTYYQVVKSKWIDGKSIPKVVKHLGTAKRILKTYTEYEKLKKRKGK</sequence>
<evidence type="ECO:0000313" key="3">
    <source>
        <dbReference type="Proteomes" id="UP000768163"/>
    </source>
</evidence>
<dbReference type="EMBL" id="JAACVF010000228">
    <property type="protein sequence ID" value="NCN65743.1"/>
    <property type="molecule type" value="Genomic_DNA"/>
</dbReference>
<proteinExistence type="predicted"/>
<dbReference type="AlphaFoldDB" id="A0A8J7YXQ4"/>
<evidence type="ECO:0000313" key="2">
    <source>
        <dbReference type="EMBL" id="NCS92135.1"/>
    </source>
</evidence>
<reference evidence="1" key="1">
    <citation type="submission" date="2019-11" db="EMBL/GenBank/DDBJ databases">
        <title>Lipid analysis of CO2-rich subsurface aquifers suggests an autotrophy-based deep biosphere with lysolipids enriched in CPR bacteria.</title>
        <authorList>
            <person name="Probst A.J."/>
            <person name="Elling F.J."/>
            <person name="Castelle C.J."/>
            <person name="Zhu Q."/>
            <person name="Elvert M."/>
            <person name="Birarda G."/>
            <person name="Holman H.-Y."/>
            <person name="Lane K.R."/>
            <person name="Ladd B."/>
            <person name="Ryan M.C."/>
            <person name="Woyke T."/>
            <person name="Hinrichs K.-U."/>
            <person name="Banfield J.F."/>
        </authorList>
    </citation>
    <scope>NUCLEOTIDE SEQUENCE</scope>
    <source>
        <strain evidence="1">CG_2015-01_33_1645</strain>
        <strain evidence="2">CG_2015-04_33_537</strain>
    </source>
</reference>
<dbReference type="Proteomes" id="UP000738826">
    <property type="component" value="Unassembled WGS sequence"/>
</dbReference>
<accession>A0A8J7YXQ4</accession>
<dbReference type="Proteomes" id="UP000768163">
    <property type="component" value="Unassembled WGS sequence"/>
</dbReference>
<name>A0A8J7YXQ4_9ARCH</name>
<dbReference type="EMBL" id="JAACQH010000203">
    <property type="protein sequence ID" value="NCS92135.1"/>
    <property type="molecule type" value="Genomic_DNA"/>
</dbReference>
<comment type="caution">
    <text evidence="1">The sequence shown here is derived from an EMBL/GenBank/DDBJ whole genome shotgun (WGS) entry which is preliminary data.</text>
</comment>
<gene>
    <name evidence="2" type="ORF">GW779_07050</name>
    <name evidence="1" type="ORF">GW910_06800</name>
</gene>
<organism evidence="1 3">
    <name type="scientific">Candidatus Altarchaeum hamiconexum</name>
    <dbReference type="NCBI Taxonomy" id="1803513"/>
    <lineage>
        <taxon>Archaea</taxon>
        <taxon>Candidatus Altarchaeota</taxon>
        <taxon>Candidatus Altiarchaeia</taxon>
        <taxon>Candidatus Altarchaeales</taxon>
        <taxon>Candidatus Altarchaeaceae</taxon>
        <taxon>Candidatus Altarchaeum</taxon>
    </lineage>
</organism>
<protein>
    <submittedName>
        <fullName evidence="1">Uncharacterized protein</fullName>
    </submittedName>
</protein>
<evidence type="ECO:0000313" key="1">
    <source>
        <dbReference type="EMBL" id="NCN65743.1"/>
    </source>
</evidence>